<evidence type="ECO:0000256" key="2">
    <source>
        <dbReference type="ARBA" id="ARBA00023015"/>
    </source>
</evidence>
<dbReference type="CDD" id="cd11392">
    <property type="entry name" value="bHLH_ScPHO4_like"/>
    <property type="match status" value="1"/>
</dbReference>
<name>A0A9P4HX79_9PEZI</name>
<reference evidence="8" key="1">
    <citation type="journal article" date="2020" name="Stud. Mycol.">
        <title>101 Dothideomycetes genomes: a test case for predicting lifestyles and emergence of pathogens.</title>
        <authorList>
            <person name="Haridas S."/>
            <person name="Albert R."/>
            <person name="Binder M."/>
            <person name="Bloem J."/>
            <person name="Labutti K."/>
            <person name="Salamov A."/>
            <person name="Andreopoulos B."/>
            <person name="Baker S."/>
            <person name="Barry K."/>
            <person name="Bills G."/>
            <person name="Bluhm B."/>
            <person name="Cannon C."/>
            <person name="Castanera R."/>
            <person name="Culley D."/>
            <person name="Daum C."/>
            <person name="Ezra D."/>
            <person name="Gonzalez J."/>
            <person name="Henrissat B."/>
            <person name="Kuo A."/>
            <person name="Liang C."/>
            <person name="Lipzen A."/>
            <person name="Lutzoni F."/>
            <person name="Magnuson J."/>
            <person name="Mondo S."/>
            <person name="Nolan M."/>
            <person name="Ohm R."/>
            <person name="Pangilinan J."/>
            <person name="Park H.-J."/>
            <person name="Ramirez L."/>
            <person name="Alfaro M."/>
            <person name="Sun H."/>
            <person name="Tritt A."/>
            <person name="Yoshinaga Y."/>
            <person name="Zwiers L.-H."/>
            <person name="Turgeon B."/>
            <person name="Goodwin S."/>
            <person name="Spatafora J."/>
            <person name="Crous P."/>
            <person name="Grigoriev I."/>
        </authorList>
    </citation>
    <scope>NUCLEOTIDE SEQUENCE</scope>
    <source>
        <strain evidence="8">CBS 121410</strain>
    </source>
</reference>
<proteinExistence type="predicted"/>
<feature type="region of interest" description="Disordered" evidence="6">
    <location>
        <begin position="516"/>
        <end position="536"/>
    </location>
</feature>
<dbReference type="Pfam" id="PF00010">
    <property type="entry name" value="HLH"/>
    <property type="match status" value="1"/>
</dbReference>
<feature type="region of interest" description="Disordered" evidence="6">
    <location>
        <begin position="224"/>
        <end position="245"/>
    </location>
</feature>
<dbReference type="PROSITE" id="PS50888">
    <property type="entry name" value="BHLH"/>
    <property type="match status" value="1"/>
</dbReference>
<evidence type="ECO:0000313" key="9">
    <source>
        <dbReference type="Proteomes" id="UP000799776"/>
    </source>
</evidence>
<feature type="region of interest" description="Disordered" evidence="6">
    <location>
        <begin position="629"/>
        <end position="665"/>
    </location>
</feature>
<sequence>MSQPARQQWSQQAAHFDTMAHTEPDFSNLLDFNDLDLDLPSFDFNQDDASNDHHVSQLADSLHSQHLPSSGIIQPQNVTGTAGAQSHTANGMPNSDFYGFTFQSAYGQQMQQSQEQQQQQQQHPQPAFSMPQDHTFQPRSVVPPTPNSVEMHNDPRYMHQKVDANARAAFDQRFPLRHDDLATFTPLVSPAVTPHEGHFHLPEYTVPGAYFSPLTSPALEAQNGRANQRGYASHPRTADTSMTTSPIDLDIDMIGEQPTQTETAKPTRAKRSAHTPRTTAANARVRQSPIVKPSSRRKGSNLSSVIPPKEVSELLEQAQKSAGPHSRPTSAGLGVPHSTASSRDRSETESISPEPLSESLMGPPPRPASSTVSPSINPKASQADAGPVPPCPATPASLMRLTSPKQSRPTSSTSNTPSFIPNSGSQPVPDDLALPEAATQTPVSSGTIRPNLARVDTAVHSHPELTPRQLPARKTPKLGPLSTPSGPLSAGAVGSPGAGSVVASPISAGGVGLSKGEAKGARGKKRGSVASQLVSPALRPKISPSIKPLLPEGGPAHHGLTDEQHALLLASKSNYQNLIEGNHLPGVTYPSELSTNLTSKRTSHKLAEQGRRNRINLALAELGGMIPNNGSPAISAKDAGPPKSAEGAGSPDDKGGAEKGNSKASTVENAIAYIKVLKAREEEMEREMSAQRKELEELKMRLRTGDTVPPTNEKAAIGESEEGVK</sequence>
<evidence type="ECO:0000256" key="5">
    <source>
        <dbReference type="ARBA" id="ARBA00023242"/>
    </source>
</evidence>
<keyword evidence="4" id="KW-0804">Transcription</keyword>
<dbReference type="AlphaFoldDB" id="A0A9P4HX79"/>
<dbReference type="InterPro" id="IPR036638">
    <property type="entry name" value="HLH_DNA-bd_sf"/>
</dbReference>
<accession>A0A9P4HX79</accession>
<feature type="compositionally biased region" description="Low complexity" evidence="6">
    <location>
        <begin position="349"/>
        <end position="360"/>
    </location>
</feature>
<dbReference type="GO" id="GO:0046983">
    <property type="term" value="F:protein dimerization activity"/>
    <property type="evidence" value="ECO:0007669"/>
    <property type="project" value="InterPro"/>
</dbReference>
<organism evidence="8 9">
    <name type="scientific">Saccharata proteae CBS 121410</name>
    <dbReference type="NCBI Taxonomy" id="1314787"/>
    <lineage>
        <taxon>Eukaryota</taxon>
        <taxon>Fungi</taxon>
        <taxon>Dikarya</taxon>
        <taxon>Ascomycota</taxon>
        <taxon>Pezizomycotina</taxon>
        <taxon>Dothideomycetes</taxon>
        <taxon>Dothideomycetes incertae sedis</taxon>
        <taxon>Botryosphaeriales</taxon>
        <taxon>Saccharataceae</taxon>
        <taxon>Saccharata</taxon>
    </lineage>
</organism>
<feature type="compositionally biased region" description="Polar residues" evidence="6">
    <location>
        <begin position="438"/>
        <end position="448"/>
    </location>
</feature>
<evidence type="ECO:0000256" key="1">
    <source>
        <dbReference type="ARBA" id="ARBA00004123"/>
    </source>
</evidence>
<dbReference type="InterPro" id="IPR011598">
    <property type="entry name" value="bHLH_dom"/>
</dbReference>
<dbReference type="PANTHER" id="PTHR15741">
    <property type="entry name" value="BASIC HELIX-LOOP-HELIX ZIP TRANSCRIPTION FACTOR"/>
    <property type="match status" value="1"/>
</dbReference>
<feature type="domain" description="BHLH" evidence="7">
    <location>
        <begin position="599"/>
        <end position="677"/>
    </location>
</feature>
<dbReference type="OrthoDB" id="5344169at2759"/>
<feature type="compositionally biased region" description="Basic and acidic residues" evidence="6">
    <location>
        <begin position="651"/>
        <end position="661"/>
    </location>
</feature>
<keyword evidence="3" id="KW-0238">DNA-binding</keyword>
<evidence type="ECO:0000313" key="8">
    <source>
        <dbReference type="EMBL" id="KAF2087694.1"/>
    </source>
</evidence>
<evidence type="ECO:0000259" key="7">
    <source>
        <dbReference type="PROSITE" id="PS50888"/>
    </source>
</evidence>
<protein>
    <recommendedName>
        <fullName evidence="7">BHLH domain-containing protein</fullName>
    </recommendedName>
</protein>
<dbReference type="SUPFAM" id="SSF47459">
    <property type="entry name" value="HLH, helix-loop-helix DNA-binding domain"/>
    <property type="match status" value="1"/>
</dbReference>
<feature type="compositionally biased region" description="Polar residues" evidence="6">
    <location>
        <begin position="58"/>
        <end position="93"/>
    </location>
</feature>
<dbReference type="GO" id="GO:0000978">
    <property type="term" value="F:RNA polymerase II cis-regulatory region sequence-specific DNA binding"/>
    <property type="evidence" value="ECO:0007669"/>
    <property type="project" value="TreeGrafter"/>
</dbReference>
<feature type="region of interest" description="Disordered" evidence="6">
    <location>
        <begin position="107"/>
        <end position="153"/>
    </location>
</feature>
<feature type="region of interest" description="Disordered" evidence="6">
    <location>
        <begin position="700"/>
        <end position="725"/>
    </location>
</feature>
<dbReference type="PANTHER" id="PTHR15741:SF27">
    <property type="entry name" value="TRANSCRIPTION FACTOR AP-4"/>
    <property type="match status" value="1"/>
</dbReference>
<feature type="compositionally biased region" description="Low complexity" evidence="6">
    <location>
        <begin position="407"/>
        <end position="423"/>
    </location>
</feature>
<dbReference type="GO" id="GO:0005634">
    <property type="term" value="C:nucleus"/>
    <property type="evidence" value="ECO:0007669"/>
    <property type="project" value="UniProtKB-SubCell"/>
</dbReference>
<dbReference type="SMART" id="SM00353">
    <property type="entry name" value="HLH"/>
    <property type="match status" value="1"/>
</dbReference>
<comment type="caution">
    <text evidence="8">The sequence shown here is derived from an EMBL/GenBank/DDBJ whole genome shotgun (WGS) entry which is preliminary data.</text>
</comment>
<dbReference type="EMBL" id="ML978719">
    <property type="protein sequence ID" value="KAF2087694.1"/>
    <property type="molecule type" value="Genomic_DNA"/>
</dbReference>
<feature type="region of interest" description="Disordered" evidence="6">
    <location>
        <begin position="48"/>
        <end position="94"/>
    </location>
</feature>
<feature type="compositionally biased region" description="Low complexity" evidence="6">
    <location>
        <begin position="108"/>
        <end position="125"/>
    </location>
</feature>
<feature type="compositionally biased region" description="Low complexity" evidence="6">
    <location>
        <begin position="484"/>
        <end position="498"/>
    </location>
</feature>
<keyword evidence="2" id="KW-0805">Transcription regulation</keyword>
<gene>
    <name evidence="8" type="ORF">K490DRAFT_73618</name>
</gene>
<comment type="subcellular location">
    <subcellularLocation>
        <location evidence="1">Nucleus</location>
    </subcellularLocation>
</comment>
<keyword evidence="9" id="KW-1185">Reference proteome</keyword>
<dbReference type="Gene3D" id="4.10.280.10">
    <property type="entry name" value="Helix-loop-helix DNA-binding domain"/>
    <property type="match status" value="1"/>
</dbReference>
<feature type="region of interest" description="Disordered" evidence="6">
    <location>
        <begin position="258"/>
        <end position="498"/>
    </location>
</feature>
<evidence type="ECO:0000256" key="4">
    <source>
        <dbReference type="ARBA" id="ARBA00023163"/>
    </source>
</evidence>
<evidence type="ECO:0000256" key="3">
    <source>
        <dbReference type="ARBA" id="ARBA00023125"/>
    </source>
</evidence>
<evidence type="ECO:0000256" key="6">
    <source>
        <dbReference type="SAM" id="MobiDB-lite"/>
    </source>
</evidence>
<dbReference type="Proteomes" id="UP000799776">
    <property type="component" value="Unassembled WGS sequence"/>
</dbReference>
<dbReference type="InterPro" id="IPR052207">
    <property type="entry name" value="Max-like/E-box_TFs"/>
</dbReference>
<dbReference type="GO" id="GO:0000981">
    <property type="term" value="F:DNA-binding transcription factor activity, RNA polymerase II-specific"/>
    <property type="evidence" value="ECO:0007669"/>
    <property type="project" value="TreeGrafter"/>
</dbReference>
<feature type="compositionally biased region" description="Polar residues" evidence="6">
    <location>
        <begin position="368"/>
        <end position="380"/>
    </location>
</feature>
<keyword evidence="5" id="KW-0539">Nucleus</keyword>